<dbReference type="EMBL" id="JAGHKO010000006">
    <property type="protein sequence ID" value="MBO9203369.1"/>
    <property type="molecule type" value="Genomic_DNA"/>
</dbReference>
<dbReference type="Gene3D" id="2.60.40.10">
    <property type="entry name" value="Immunoglobulins"/>
    <property type="match status" value="1"/>
</dbReference>
<organism evidence="2 3">
    <name type="scientific">Niastella soli</name>
    <dbReference type="NCBI Taxonomy" id="2821487"/>
    <lineage>
        <taxon>Bacteria</taxon>
        <taxon>Pseudomonadati</taxon>
        <taxon>Bacteroidota</taxon>
        <taxon>Chitinophagia</taxon>
        <taxon>Chitinophagales</taxon>
        <taxon>Chitinophagaceae</taxon>
        <taxon>Niastella</taxon>
    </lineage>
</organism>
<dbReference type="InterPro" id="IPR024361">
    <property type="entry name" value="BACON"/>
</dbReference>
<dbReference type="SUPFAM" id="SSF50998">
    <property type="entry name" value="Quinoprotein alcohol dehydrogenase-like"/>
    <property type="match status" value="1"/>
</dbReference>
<dbReference type="PANTHER" id="PTHR42754">
    <property type="entry name" value="ENDOGLUCANASE"/>
    <property type="match status" value="1"/>
</dbReference>
<protein>
    <recommendedName>
        <fullName evidence="1">BACON domain-containing protein</fullName>
    </recommendedName>
</protein>
<gene>
    <name evidence="2" type="ORF">J7I42_24000</name>
</gene>
<sequence length="560" mass="59202">MKIIYPSPLKWLFLACLILQLIISCNKKSDAINDTVDPPASTPILKFTQQTLSLLPYTGASADLVIESNVDWQVSSSQNDWLQLSKTSGKGNDTIHLTVIKENLTTQTRTITLKAVATDGLEGLQSQIIIEQKFINVQLVSERAYGGSNFDYIYTMAKANDGGLLIAGSTGSQRNGDVGAPNHGAEDCWIARLNSNGDTAWTRSIGGSLSEYITSATATADGGFAVAGATYSSQSGDVRAVNHGGGDWFIVKLKSNGDTLWTRLVGGVNQDIANGITTTADGGIIVVGQTYSNTNEKDAMVVKFNSNGDIVWQKVVGGVGADNATSVAVTANGSILVAGWTLANNTGDIGNNHGSVDMWVLKLSGNGDKIWSKLYGGKDGDMANAIAVTPDDGFIIAGSSSSLDQDIVGKNHAQTQTAGDGYIDMWVVKLNPSGDIIWSNALGGPYDDDCLGVAVTPDGGCIAVGKAYEVGRDIEKIHENPDYSKITSDFWAVRLSNTGNKLWSKTYGSSESETANSIIINKDNSIYVGGYAYATSSVANGDRKSAHGADDGWLIKLSDF</sequence>
<proteinExistence type="predicted"/>
<name>A0ABS3YZK7_9BACT</name>
<feature type="domain" description="BACON" evidence="1">
    <location>
        <begin position="58"/>
        <end position="120"/>
    </location>
</feature>
<keyword evidence="3" id="KW-1185">Reference proteome</keyword>
<dbReference type="Proteomes" id="UP000677244">
    <property type="component" value="Unassembled WGS sequence"/>
</dbReference>
<dbReference type="CDD" id="cd14948">
    <property type="entry name" value="BACON"/>
    <property type="match status" value="1"/>
</dbReference>
<dbReference type="RefSeq" id="WP_209141423.1">
    <property type="nucleotide sequence ID" value="NZ_JAGHKO010000006.1"/>
</dbReference>
<dbReference type="PROSITE" id="PS51257">
    <property type="entry name" value="PROKAR_LIPOPROTEIN"/>
    <property type="match status" value="1"/>
</dbReference>
<comment type="caution">
    <text evidence="2">The sequence shown here is derived from an EMBL/GenBank/DDBJ whole genome shotgun (WGS) entry which is preliminary data.</text>
</comment>
<dbReference type="InterPro" id="IPR011047">
    <property type="entry name" value="Quinoprotein_ADH-like_sf"/>
</dbReference>
<evidence type="ECO:0000259" key="1">
    <source>
        <dbReference type="Pfam" id="PF19190"/>
    </source>
</evidence>
<dbReference type="InterPro" id="IPR013783">
    <property type="entry name" value="Ig-like_fold"/>
</dbReference>
<dbReference type="Pfam" id="PF19190">
    <property type="entry name" value="BACON_2"/>
    <property type="match status" value="1"/>
</dbReference>
<accession>A0ABS3YZK7</accession>
<dbReference type="PANTHER" id="PTHR42754:SF1">
    <property type="entry name" value="LIPOPROTEIN"/>
    <property type="match status" value="1"/>
</dbReference>
<reference evidence="2 3" key="1">
    <citation type="submission" date="2021-03" db="EMBL/GenBank/DDBJ databases">
        <title>Assistant Professor.</title>
        <authorList>
            <person name="Huq M.A."/>
        </authorList>
    </citation>
    <scope>NUCLEOTIDE SEQUENCE [LARGE SCALE GENOMIC DNA]</scope>
    <source>
        <strain evidence="2 3">MAH-29</strain>
    </source>
</reference>
<evidence type="ECO:0000313" key="3">
    <source>
        <dbReference type="Proteomes" id="UP000677244"/>
    </source>
</evidence>
<evidence type="ECO:0000313" key="2">
    <source>
        <dbReference type="EMBL" id="MBO9203369.1"/>
    </source>
</evidence>